<feature type="signal peptide" evidence="1">
    <location>
        <begin position="1"/>
        <end position="26"/>
    </location>
</feature>
<feature type="chain" id="PRO_5046399987" evidence="1">
    <location>
        <begin position="27"/>
        <end position="335"/>
    </location>
</feature>
<organism evidence="2 3">
    <name type="scientific">Saccharothrix lopnurensis</name>
    <dbReference type="NCBI Taxonomy" id="1670621"/>
    <lineage>
        <taxon>Bacteria</taxon>
        <taxon>Bacillati</taxon>
        <taxon>Actinomycetota</taxon>
        <taxon>Actinomycetes</taxon>
        <taxon>Pseudonocardiales</taxon>
        <taxon>Pseudonocardiaceae</taxon>
        <taxon>Saccharothrix</taxon>
    </lineage>
</organism>
<comment type="caution">
    <text evidence="2">The sequence shown here is derived from an EMBL/GenBank/DDBJ whole genome shotgun (WGS) entry which is preliminary data.</text>
</comment>
<keyword evidence="1" id="KW-0732">Signal</keyword>
<dbReference type="InterPro" id="IPR024079">
    <property type="entry name" value="MetalloPept_cat_dom_sf"/>
</dbReference>
<dbReference type="RefSeq" id="WP_380634465.1">
    <property type="nucleotide sequence ID" value="NZ_JBHSQO010000006.1"/>
</dbReference>
<dbReference type="Proteomes" id="UP001596220">
    <property type="component" value="Unassembled WGS sequence"/>
</dbReference>
<name>A0ABW1P2W5_9PSEU</name>
<evidence type="ECO:0000256" key="1">
    <source>
        <dbReference type="SAM" id="SignalP"/>
    </source>
</evidence>
<dbReference type="Pfam" id="PF09471">
    <property type="entry name" value="Peptidase_M64"/>
    <property type="match status" value="1"/>
</dbReference>
<accession>A0ABW1P2W5</accession>
<protein>
    <submittedName>
        <fullName evidence="2">M64 family metallopeptidase</fullName>
    </submittedName>
</protein>
<dbReference type="Gene3D" id="3.40.390.10">
    <property type="entry name" value="Collagenase (Catalytic Domain)"/>
    <property type="match status" value="1"/>
</dbReference>
<dbReference type="EMBL" id="JBHSQO010000006">
    <property type="protein sequence ID" value="MFC6089339.1"/>
    <property type="molecule type" value="Genomic_DNA"/>
</dbReference>
<gene>
    <name evidence="2" type="ORF">ACFP3R_08660</name>
</gene>
<reference evidence="3" key="1">
    <citation type="journal article" date="2019" name="Int. J. Syst. Evol. Microbiol.">
        <title>The Global Catalogue of Microorganisms (GCM) 10K type strain sequencing project: providing services to taxonomists for standard genome sequencing and annotation.</title>
        <authorList>
            <consortium name="The Broad Institute Genomics Platform"/>
            <consortium name="The Broad Institute Genome Sequencing Center for Infectious Disease"/>
            <person name="Wu L."/>
            <person name="Ma J."/>
        </authorList>
    </citation>
    <scope>NUCLEOTIDE SEQUENCE [LARGE SCALE GENOMIC DNA]</scope>
    <source>
        <strain evidence="3">CGMCC 4.7246</strain>
    </source>
</reference>
<sequence length="335" mass="35353">MRVHRLTLPLLAVALAVVAAPLPGGAAESGPPVGTGLERMEVFSPDGTITRTDVPRAFEAAASPDELEADVVAIQQTGAPDQRFDLVFVGDGYTAAEVGTFHSHVVGKWAELSAVEPFASYKQYFNVWQVNVTSPQSGVDHDPTLGVARDTALDMGFWCQGRDPQTERLLCVNQTKATQFAALAPGSDQVIALGNTAKYGGAGGGVATAAGANDQAGQIAVHELGHSVGGLADEYDYPYDRYSGSEPAEVNVTADPTGAKWAEHLGQSSPDGGVVGAFEGARYHRFGLYRPTDNSIMRTLGREFNLIGRDAMVEAFRARVPELRTAGGPELRTGP</sequence>
<keyword evidence="3" id="KW-1185">Reference proteome</keyword>
<dbReference type="InterPro" id="IPR019026">
    <property type="entry name" value="Peptidase_M64_IgA"/>
</dbReference>
<evidence type="ECO:0000313" key="3">
    <source>
        <dbReference type="Proteomes" id="UP001596220"/>
    </source>
</evidence>
<evidence type="ECO:0000313" key="2">
    <source>
        <dbReference type="EMBL" id="MFC6089339.1"/>
    </source>
</evidence>
<proteinExistence type="predicted"/>